<dbReference type="GO" id="GO:0005634">
    <property type="term" value="C:nucleus"/>
    <property type="evidence" value="ECO:0007669"/>
    <property type="project" value="UniProtKB-SubCell"/>
</dbReference>
<dbReference type="EMBL" id="MF360914">
    <property type="protein sequence ID" value="ASL70598.1"/>
    <property type="molecule type" value="Genomic_DNA"/>
</dbReference>
<evidence type="ECO:0000313" key="14">
    <source>
        <dbReference type="EMBL" id="ASL70598.1"/>
    </source>
</evidence>
<dbReference type="Pfam" id="PF00105">
    <property type="entry name" value="zf-C4"/>
    <property type="match status" value="1"/>
</dbReference>
<dbReference type="Gene3D" id="3.30.50.10">
    <property type="entry name" value="Erythroid Transcription Factor GATA-1, subunit A"/>
    <property type="match status" value="1"/>
</dbReference>
<evidence type="ECO:0000256" key="9">
    <source>
        <dbReference type="ARBA" id="ARBA00023242"/>
    </source>
</evidence>
<dbReference type="PROSITE" id="PS00031">
    <property type="entry name" value="NUCLEAR_REC_DBD_1"/>
    <property type="match status" value="1"/>
</dbReference>
<dbReference type="SMART" id="SM00430">
    <property type="entry name" value="HOLI"/>
    <property type="match status" value="1"/>
</dbReference>
<keyword evidence="4 10" id="KW-0862">Zinc</keyword>
<dbReference type="Gene3D" id="1.10.565.10">
    <property type="entry name" value="Retinoid X Receptor"/>
    <property type="match status" value="1"/>
</dbReference>
<dbReference type="PROSITE" id="PS51843">
    <property type="entry name" value="NR_LBD"/>
    <property type="match status" value="1"/>
</dbReference>
<dbReference type="AlphaFoldDB" id="A0A221CB66"/>
<evidence type="ECO:0000256" key="5">
    <source>
        <dbReference type="ARBA" id="ARBA00023015"/>
    </source>
</evidence>
<proteinExistence type="inferred from homology"/>
<evidence type="ECO:0000256" key="3">
    <source>
        <dbReference type="ARBA" id="ARBA00022771"/>
    </source>
</evidence>
<evidence type="ECO:0000256" key="4">
    <source>
        <dbReference type="ARBA" id="ARBA00022833"/>
    </source>
</evidence>
<evidence type="ECO:0000259" key="12">
    <source>
        <dbReference type="PROSITE" id="PS51030"/>
    </source>
</evidence>
<organism evidence="14">
    <name type="scientific">Brachionus koreanus</name>
    <dbReference type="NCBI Taxonomy" id="1199090"/>
    <lineage>
        <taxon>Eukaryota</taxon>
        <taxon>Metazoa</taxon>
        <taxon>Spiralia</taxon>
        <taxon>Gnathifera</taxon>
        <taxon>Rotifera</taxon>
        <taxon>Eurotatoria</taxon>
        <taxon>Monogononta</taxon>
        <taxon>Pseudotrocha</taxon>
        <taxon>Ploima</taxon>
        <taxon>Brachionidae</taxon>
        <taxon>Brachionus</taxon>
    </lineage>
</organism>
<dbReference type="PANTHER" id="PTHR24083">
    <property type="entry name" value="NUCLEAR HORMONE RECEPTOR"/>
    <property type="match status" value="1"/>
</dbReference>
<dbReference type="SUPFAM" id="SSF57716">
    <property type="entry name" value="Glucocorticoid receptor-like (DNA-binding domain)"/>
    <property type="match status" value="1"/>
</dbReference>
<dbReference type="InterPro" id="IPR050274">
    <property type="entry name" value="Nuclear_hormone_rcpt_NR2"/>
</dbReference>
<keyword evidence="2 10" id="KW-0479">Metal-binding</keyword>
<dbReference type="FunFam" id="3.30.50.10:FF:000006">
    <property type="entry name" value="Nuclear receptor subfamily 5 group A member"/>
    <property type="match status" value="1"/>
</dbReference>
<keyword evidence="5 10" id="KW-0805">Transcription regulation</keyword>
<sequence>MEDLDLNKSAHSPSLDYFESRSAASSPSTNVTLQRETNSPASTSSSSAKKAPSSHFLHDIIGIKQEQHQQQQHQQTNMSPSLNFFKPFLNFAPNQQMMSKMSAKSTPFIECVVCNDKSSGKHYGQYTCEGCKSFFKRSVRRNLTYQCRSGKNCPIDQYHRNQCQHCRFKKCLRMGMKKEAVQQGRNPTTNQNGKKSHSELKICQNDVSQFKPNLTSNFATVQNFVFDQPEMSAANFCLKFIEKIFQFNLTIPFFNSLKTDDQIQLLKRNWCELLFVNLAQFDFDFKKLDFEVDHMGKNFFHIYQSVLSDLKSLKLDIEEYSFLKGLVIYCSNNSEKSDYMENYENVCHTCLRDVSNSKDREKCLRFGKILLCMSTYWRTISSRQVLRHFYNDISQEELLEKIDRNCQEFKHQQLSAFGENLYNLMNQNRSLINEQLVKARLQNGNSLGQKFSIENFMRHQNSFGYLPLSYSSLMLNLRNPFMTTSKTD</sequence>
<protein>
    <submittedName>
        <fullName evidence="14">Nuclear receptor</fullName>
    </submittedName>
</protein>
<feature type="compositionally biased region" description="Polar residues" evidence="11">
    <location>
        <begin position="22"/>
        <end position="38"/>
    </location>
</feature>
<comment type="subcellular location">
    <subcellularLocation>
        <location evidence="1 10">Nucleus</location>
    </subcellularLocation>
</comment>
<keyword evidence="6 10" id="KW-0238">DNA-binding</keyword>
<accession>A0A221CB66</accession>
<dbReference type="GO" id="GO:0008270">
    <property type="term" value="F:zinc ion binding"/>
    <property type="evidence" value="ECO:0007669"/>
    <property type="project" value="UniProtKB-KW"/>
</dbReference>
<dbReference type="CDD" id="cd06916">
    <property type="entry name" value="NR_DBD_like"/>
    <property type="match status" value="1"/>
</dbReference>
<evidence type="ECO:0000259" key="13">
    <source>
        <dbReference type="PROSITE" id="PS51843"/>
    </source>
</evidence>
<dbReference type="InterPro" id="IPR001628">
    <property type="entry name" value="Znf_hrmn_rcpt"/>
</dbReference>
<dbReference type="GO" id="GO:0043565">
    <property type="term" value="F:sequence-specific DNA binding"/>
    <property type="evidence" value="ECO:0007669"/>
    <property type="project" value="InterPro"/>
</dbReference>
<keyword evidence="3 10" id="KW-0863">Zinc-finger</keyword>
<comment type="similarity">
    <text evidence="10">Belongs to the nuclear hormone receptor family.</text>
</comment>
<dbReference type="GO" id="GO:0003700">
    <property type="term" value="F:DNA-binding transcription factor activity"/>
    <property type="evidence" value="ECO:0007669"/>
    <property type="project" value="InterPro"/>
</dbReference>
<reference evidence="14" key="2">
    <citation type="submission" date="2017-06" db="EMBL/GenBank/DDBJ databases">
        <authorList>
            <person name="Kim H.J."/>
            <person name="Triplett B.A."/>
        </authorList>
    </citation>
    <scope>NUCLEOTIDE SEQUENCE</scope>
</reference>
<evidence type="ECO:0000256" key="1">
    <source>
        <dbReference type="ARBA" id="ARBA00004123"/>
    </source>
</evidence>
<reference evidence="14" key="1">
    <citation type="journal article" date="2017" name="Gen. Comp. Endocrinol.">
        <title>Genome-wide identification of nuclear receptor (NR) genes and the evolutionary significance of the NR1O subfamily in the monogonont rotifer Brachionus spp.</title>
        <authorList>
            <person name="Kim D.H."/>
            <person name="Kim H.S."/>
            <person name="Hwang D.S."/>
            <person name="Kim H.J."/>
            <person name="Hagiwara A."/>
            <person name="Lee J.S."/>
            <person name="Jeong C.B."/>
        </authorList>
    </citation>
    <scope>NUCLEOTIDE SEQUENCE</scope>
</reference>
<evidence type="ECO:0000256" key="10">
    <source>
        <dbReference type="RuleBase" id="RU004334"/>
    </source>
</evidence>
<dbReference type="InterPro" id="IPR035500">
    <property type="entry name" value="NHR-like_dom_sf"/>
</dbReference>
<evidence type="ECO:0000256" key="7">
    <source>
        <dbReference type="ARBA" id="ARBA00023163"/>
    </source>
</evidence>
<keyword evidence="7 10" id="KW-0804">Transcription</keyword>
<dbReference type="InterPro" id="IPR013088">
    <property type="entry name" value="Znf_NHR/GATA"/>
</dbReference>
<feature type="domain" description="NR LBD" evidence="13">
    <location>
        <begin position="206"/>
        <end position="410"/>
    </location>
</feature>
<dbReference type="SMART" id="SM00399">
    <property type="entry name" value="ZnF_C4"/>
    <property type="match status" value="1"/>
</dbReference>
<evidence type="ECO:0000256" key="11">
    <source>
        <dbReference type="SAM" id="MobiDB-lite"/>
    </source>
</evidence>
<dbReference type="InterPro" id="IPR001723">
    <property type="entry name" value="Nuclear_hrmn_rcpt"/>
</dbReference>
<feature type="compositionally biased region" description="Low complexity" evidence="11">
    <location>
        <begin position="39"/>
        <end position="51"/>
    </location>
</feature>
<evidence type="ECO:0000256" key="8">
    <source>
        <dbReference type="ARBA" id="ARBA00023170"/>
    </source>
</evidence>
<evidence type="ECO:0000256" key="2">
    <source>
        <dbReference type="ARBA" id="ARBA00022723"/>
    </source>
</evidence>
<feature type="region of interest" description="Disordered" evidence="11">
    <location>
        <begin position="1"/>
        <end position="51"/>
    </location>
</feature>
<dbReference type="SUPFAM" id="SSF48508">
    <property type="entry name" value="Nuclear receptor ligand-binding domain"/>
    <property type="match status" value="1"/>
</dbReference>
<feature type="domain" description="Nuclear receptor" evidence="12">
    <location>
        <begin position="108"/>
        <end position="183"/>
    </location>
</feature>
<dbReference type="PROSITE" id="PS51030">
    <property type="entry name" value="NUCLEAR_REC_DBD_2"/>
    <property type="match status" value="1"/>
</dbReference>
<dbReference type="InterPro" id="IPR000536">
    <property type="entry name" value="Nucl_hrmn_rcpt_lig-bd"/>
</dbReference>
<name>A0A221CB66_9BILA</name>
<evidence type="ECO:0000256" key="6">
    <source>
        <dbReference type="ARBA" id="ARBA00023125"/>
    </source>
</evidence>
<keyword evidence="8 10" id="KW-0675">Receptor</keyword>
<dbReference type="PRINTS" id="PR00047">
    <property type="entry name" value="STROIDFINGER"/>
</dbReference>
<keyword evidence="9 10" id="KW-0539">Nucleus</keyword>
<dbReference type="PRINTS" id="PR00398">
    <property type="entry name" value="STRDHORMONER"/>
</dbReference>
<dbReference type="Pfam" id="PF00104">
    <property type="entry name" value="Hormone_recep"/>
    <property type="match status" value="1"/>
</dbReference>